<keyword evidence="3" id="KW-1185">Reference proteome</keyword>
<feature type="signal peptide" evidence="1">
    <location>
        <begin position="1"/>
        <end position="21"/>
    </location>
</feature>
<dbReference type="Proteomes" id="UP000838412">
    <property type="component" value="Chromosome 14"/>
</dbReference>
<organism evidence="2 3">
    <name type="scientific">Branchiostoma lanceolatum</name>
    <name type="common">Common lancelet</name>
    <name type="synonym">Amphioxus lanceolatum</name>
    <dbReference type="NCBI Taxonomy" id="7740"/>
    <lineage>
        <taxon>Eukaryota</taxon>
        <taxon>Metazoa</taxon>
        <taxon>Chordata</taxon>
        <taxon>Cephalochordata</taxon>
        <taxon>Leptocardii</taxon>
        <taxon>Amphioxiformes</taxon>
        <taxon>Branchiostomatidae</taxon>
        <taxon>Branchiostoma</taxon>
    </lineage>
</organism>
<dbReference type="EMBL" id="OV696699">
    <property type="protein sequence ID" value="CAH1245779.1"/>
    <property type="molecule type" value="Genomic_DNA"/>
</dbReference>
<protein>
    <submittedName>
        <fullName evidence="2">Hypp7541 protein</fullName>
    </submittedName>
</protein>
<keyword evidence="1" id="KW-0732">Signal</keyword>
<feature type="chain" id="PRO_5035422174" evidence="1">
    <location>
        <begin position="22"/>
        <end position="396"/>
    </location>
</feature>
<evidence type="ECO:0000256" key="1">
    <source>
        <dbReference type="SAM" id="SignalP"/>
    </source>
</evidence>
<name>A0A8K0EEA8_BRALA</name>
<evidence type="ECO:0000313" key="2">
    <source>
        <dbReference type="EMBL" id="CAH1245779.1"/>
    </source>
</evidence>
<dbReference type="AlphaFoldDB" id="A0A8K0EEA8"/>
<accession>A0A8K0EEA8</accession>
<reference evidence="2" key="1">
    <citation type="submission" date="2022-01" db="EMBL/GenBank/DDBJ databases">
        <authorList>
            <person name="Braso-Vives M."/>
        </authorList>
    </citation>
    <scope>NUCLEOTIDE SEQUENCE</scope>
</reference>
<sequence>MASGLLRVLLLLCAVAAGARAQQWQDHGNPYPTRERKPIRTGMVPWPNTAGTRWYGLTGDYELWERRSVEYCRYHYRWRYHRNSWWFGGRWRRYRERSCTMVWSWSLKGKHDDIPQGYGADFEPCMLEGIEEIHQTTNAYLSGYSTRLNEWTYHGRPPSDDPVSSCSSVAKEGLKPRTFVHGRGSLWERYRETPSSGWTWRNHGKPFGHSVRDGKTSSYVADQSAGISHVYAVSRDGSQVFRRTTNEDHQNEEWSFYGEPTTKVQHVHATLAGGVWAIGYGQVCMRRGSNLFPCYAMPDSAWSVIDCSDPFRVSGGKAVFCTARNTDRDSSNRLYQVKLQDSPSDSEPTWTDHGAPSPRFAGMHHVFYGRPNVAFSGNSVRSVFVSSNMGVYELRF</sequence>
<proteinExistence type="predicted"/>
<dbReference type="OrthoDB" id="66678at2759"/>
<gene>
    <name evidence="2" type="primary">Hypp7541</name>
    <name evidence="2" type="ORF">BLAG_LOCUS8001</name>
</gene>
<evidence type="ECO:0000313" key="3">
    <source>
        <dbReference type="Proteomes" id="UP000838412"/>
    </source>
</evidence>